<dbReference type="GO" id="GO:0005886">
    <property type="term" value="C:plasma membrane"/>
    <property type="evidence" value="ECO:0007669"/>
    <property type="project" value="UniProtKB-SubCell"/>
</dbReference>
<proteinExistence type="predicted"/>
<dbReference type="OrthoDB" id="9793824at2"/>
<feature type="domain" description="RDD" evidence="7">
    <location>
        <begin position="31"/>
        <end position="157"/>
    </location>
</feature>
<dbReference type="PATRIC" id="fig|1348973.3.peg.1344"/>
<feature type="transmembrane region" description="Helical" evidence="6">
    <location>
        <begin position="38"/>
        <end position="60"/>
    </location>
</feature>
<accession>A0A072NPN6</accession>
<dbReference type="AlphaFoldDB" id="A0A072NPN6"/>
<dbReference type="Pfam" id="PF06271">
    <property type="entry name" value="RDD"/>
    <property type="match status" value="1"/>
</dbReference>
<gene>
    <name evidence="8" type="ORF">M670_01376</name>
</gene>
<evidence type="ECO:0000256" key="4">
    <source>
        <dbReference type="ARBA" id="ARBA00022989"/>
    </source>
</evidence>
<dbReference type="RefSeq" id="WP_035194307.1">
    <property type="nucleotide sequence ID" value="NZ_JJRY01000003.1"/>
</dbReference>
<sequence>MDHEFEETSGPTAEEQTSVNAKPPATIFVLYAGFWIRFWAYVIDLIVVGSLHRIFVYPVLRWLDISIIETSMLSTVAISTAVVMYAYFIIMTKLLGQTLGKMVFGLKVIDENKEKLSWDTVIFRELIGKFISKTAFFLGFITIGFSSKKKGWHDYFGDTLVIQERKGVPI</sequence>
<name>A0A072NPN6_SCHAZ</name>
<dbReference type="PANTHER" id="PTHR36115:SF9">
    <property type="entry name" value="LMO1584 PROTEIN"/>
    <property type="match status" value="1"/>
</dbReference>
<dbReference type="PANTHER" id="PTHR36115">
    <property type="entry name" value="PROLINE-RICH ANTIGEN HOMOLOG-RELATED"/>
    <property type="match status" value="1"/>
</dbReference>
<dbReference type="EMBL" id="JJRY01000003">
    <property type="protein sequence ID" value="KEF39599.1"/>
    <property type="molecule type" value="Genomic_DNA"/>
</dbReference>
<evidence type="ECO:0000259" key="7">
    <source>
        <dbReference type="Pfam" id="PF06271"/>
    </source>
</evidence>
<evidence type="ECO:0000256" key="2">
    <source>
        <dbReference type="ARBA" id="ARBA00022475"/>
    </source>
</evidence>
<evidence type="ECO:0000256" key="5">
    <source>
        <dbReference type="ARBA" id="ARBA00023136"/>
    </source>
</evidence>
<organism evidence="8 9">
    <name type="scientific">Schinkia azotoformans MEV2011</name>
    <dbReference type="NCBI Taxonomy" id="1348973"/>
    <lineage>
        <taxon>Bacteria</taxon>
        <taxon>Bacillati</taxon>
        <taxon>Bacillota</taxon>
        <taxon>Bacilli</taxon>
        <taxon>Bacillales</taxon>
        <taxon>Bacillaceae</taxon>
        <taxon>Calidifontibacillus/Schinkia group</taxon>
        <taxon>Schinkia</taxon>
    </lineage>
</organism>
<evidence type="ECO:0000256" key="3">
    <source>
        <dbReference type="ARBA" id="ARBA00022692"/>
    </source>
</evidence>
<comment type="subcellular location">
    <subcellularLocation>
        <location evidence="1">Cell membrane</location>
        <topology evidence="1">Multi-pass membrane protein</topology>
    </subcellularLocation>
</comment>
<protein>
    <submittedName>
        <fullName evidence="8">Putative membrane protein/domain</fullName>
    </submittedName>
</protein>
<keyword evidence="5 6" id="KW-0472">Membrane</keyword>
<dbReference type="InterPro" id="IPR010432">
    <property type="entry name" value="RDD"/>
</dbReference>
<feature type="transmembrane region" description="Helical" evidence="6">
    <location>
        <begin position="72"/>
        <end position="90"/>
    </location>
</feature>
<dbReference type="Proteomes" id="UP000027936">
    <property type="component" value="Unassembled WGS sequence"/>
</dbReference>
<dbReference type="InterPro" id="IPR051791">
    <property type="entry name" value="Pra-immunoreactive"/>
</dbReference>
<evidence type="ECO:0000256" key="6">
    <source>
        <dbReference type="SAM" id="Phobius"/>
    </source>
</evidence>
<evidence type="ECO:0000256" key="1">
    <source>
        <dbReference type="ARBA" id="ARBA00004651"/>
    </source>
</evidence>
<keyword evidence="3 6" id="KW-0812">Transmembrane</keyword>
<keyword evidence="2" id="KW-1003">Cell membrane</keyword>
<evidence type="ECO:0000313" key="8">
    <source>
        <dbReference type="EMBL" id="KEF39599.1"/>
    </source>
</evidence>
<reference evidence="8 9" key="1">
    <citation type="submission" date="2014-04" db="EMBL/GenBank/DDBJ databases">
        <title>Draft genome sequence of Bacillus azotoformans MEV2011, a (co-) denitrifying strain unable to grow in the presence of oxygen.</title>
        <authorList>
            <person name="Nielsen M."/>
            <person name="Schreiber L."/>
            <person name="Finster K."/>
            <person name="Schramm A."/>
        </authorList>
    </citation>
    <scope>NUCLEOTIDE SEQUENCE [LARGE SCALE GENOMIC DNA]</scope>
    <source>
        <strain evidence="8 9">MEV2011</strain>
    </source>
</reference>
<evidence type="ECO:0000313" key="9">
    <source>
        <dbReference type="Proteomes" id="UP000027936"/>
    </source>
</evidence>
<comment type="caution">
    <text evidence="8">The sequence shown here is derived from an EMBL/GenBank/DDBJ whole genome shotgun (WGS) entry which is preliminary data.</text>
</comment>
<keyword evidence="4 6" id="KW-1133">Transmembrane helix</keyword>